<evidence type="ECO:0000313" key="1">
    <source>
        <dbReference type="EMBL" id="MBB5227216.1"/>
    </source>
</evidence>
<reference evidence="1 2" key="1">
    <citation type="submission" date="2020-08" db="EMBL/GenBank/DDBJ databases">
        <title>Genomic Encyclopedia of Type Strains, Phase IV (KMG-IV): sequencing the most valuable type-strain genomes for metagenomic binning, comparative biology and taxonomic classification.</title>
        <authorList>
            <person name="Goeker M."/>
        </authorList>
    </citation>
    <scope>NUCLEOTIDE SEQUENCE [LARGE SCALE GENOMIC DNA]</scope>
    <source>
        <strain evidence="1 2">DSM 103462</strain>
    </source>
</reference>
<comment type="caution">
    <text evidence="1">The sequence shown here is derived from an EMBL/GenBank/DDBJ whole genome shotgun (WGS) entry which is preliminary data.</text>
</comment>
<protein>
    <submittedName>
        <fullName evidence="1">Uncharacterized protein</fullName>
    </submittedName>
</protein>
<organism evidence="1 2">
    <name type="scientific">Treponema ruminis</name>
    <dbReference type="NCBI Taxonomy" id="744515"/>
    <lineage>
        <taxon>Bacteria</taxon>
        <taxon>Pseudomonadati</taxon>
        <taxon>Spirochaetota</taxon>
        <taxon>Spirochaetia</taxon>
        <taxon>Spirochaetales</taxon>
        <taxon>Treponemataceae</taxon>
        <taxon>Treponema</taxon>
    </lineage>
</organism>
<evidence type="ECO:0000313" key="2">
    <source>
        <dbReference type="Proteomes" id="UP000518887"/>
    </source>
</evidence>
<dbReference type="RefSeq" id="WP_184661239.1">
    <property type="nucleotide sequence ID" value="NZ_CP031518.1"/>
</dbReference>
<gene>
    <name evidence="1" type="ORF">HNP76_002614</name>
</gene>
<dbReference type="Proteomes" id="UP000518887">
    <property type="component" value="Unassembled WGS sequence"/>
</dbReference>
<proteinExistence type="predicted"/>
<name>A0A7W8GB91_9SPIR</name>
<dbReference type="AlphaFoldDB" id="A0A7W8GB91"/>
<keyword evidence="2" id="KW-1185">Reference proteome</keyword>
<dbReference type="EMBL" id="JACHFQ010000009">
    <property type="protein sequence ID" value="MBB5227216.1"/>
    <property type="molecule type" value="Genomic_DNA"/>
</dbReference>
<sequence>MKRFLIFLTLYLFSFSLFALPSRKELKELKILPRSEVFFTQTENCYELQILGIEPAKVQLDLPDLPLGTKFISSKKEEFINENGERGTQISLWFTFSESGSTHIPPLMTKINGRSYFFEFEQTYVYENPALISPVAEVIFQNPSKLENDKKSGQKILKAQTGQKISFTVMIKYAIQVLDFKCPTPKDSIFTESNRTEFAKGAQKISQFTTESKKLADFEWQILSEGTFSLPEITIGAISYNGVKKQIFLPKNIVISVSKSQNSVTHEEKNNEIFASAFTKPEEESVKAKDSLPARQEYQKIAEKSKRGLFDRLLARKFAIFAGGRVFSVPEEKTKGQNFTGGQKVRLTEQAGAWSFIECQEFSGWTKNDNIFEIK</sequence>
<accession>A0A7W8GB91</accession>